<dbReference type="EMBL" id="AP014685">
    <property type="protein sequence ID" value="BAR61375.1"/>
    <property type="molecule type" value="Genomic_DNA"/>
</dbReference>
<name>A0A0E3VWR6_9BRAD</name>
<gene>
    <name evidence="1" type="ORF">NK6_8226</name>
</gene>
<sequence length="71" mass="7928">MLLRLSGGLGAFPERRLRARNMPEVTGVRQGGKLSRSGLRLGYKCSLSRRCFDVTPARPSGSRKHRSSSRR</sequence>
<dbReference type="Proteomes" id="UP000063308">
    <property type="component" value="Chromosome"/>
</dbReference>
<proteinExistence type="predicted"/>
<evidence type="ECO:0000313" key="2">
    <source>
        <dbReference type="Proteomes" id="UP000063308"/>
    </source>
</evidence>
<evidence type="ECO:0000313" key="1">
    <source>
        <dbReference type="EMBL" id="BAR61375.1"/>
    </source>
</evidence>
<organism evidence="1 2">
    <name type="scientific">Bradyrhizobium diazoefficiens</name>
    <dbReference type="NCBI Taxonomy" id="1355477"/>
    <lineage>
        <taxon>Bacteria</taxon>
        <taxon>Pseudomonadati</taxon>
        <taxon>Pseudomonadota</taxon>
        <taxon>Alphaproteobacteria</taxon>
        <taxon>Hyphomicrobiales</taxon>
        <taxon>Nitrobacteraceae</taxon>
        <taxon>Bradyrhizobium</taxon>
    </lineage>
</organism>
<protein>
    <submittedName>
        <fullName evidence="1">Uncharacterized protein</fullName>
    </submittedName>
</protein>
<reference evidence="1 2" key="1">
    <citation type="submission" date="2014-11" db="EMBL/GenBank/DDBJ databases">
        <title>Symbiosis island explosion on the genome of extra-slow-growing strains of soybean bradyrhizobia with massive insertion sequences.</title>
        <authorList>
            <person name="Iida T."/>
            <person name="Minamisawa K."/>
        </authorList>
    </citation>
    <scope>NUCLEOTIDE SEQUENCE [LARGE SCALE GENOMIC DNA]</scope>
    <source>
        <strain evidence="1 2">NK6</strain>
    </source>
</reference>
<accession>A0A0E3VWR6</accession>
<dbReference type="AlphaFoldDB" id="A0A0E3VWR6"/>